<reference evidence="1 2" key="1">
    <citation type="submission" date="2015-03" db="EMBL/GenBank/DDBJ databases">
        <title>Genome sequence of Pseudoalteromonas aurantia.</title>
        <authorList>
            <person name="Xie B.-B."/>
            <person name="Rong J.-C."/>
            <person name="Qin Q.-L."/>
            <person name="Zhang Y.-Z."/>
        </authorList>
    </citation>
    <scope>NUCLEOTIDE SEQUENCE [LARGE SCALE GENOMIC DNA]</scope>
    <source>
        <strain evidence="1 2">208</strain>
    </source>
</reference>
<dbReference type="RefSeq" id="WP_192509440.1">
    <property type="nucleotide sequence ID" value="NZ_AQGV01000015.1"/>
</dbReference>
<evidence type="ECO:0000313" key="1">
    <source>
        <dbReference type="EMBL" id="MBE0370302.1"/>
    </source>
</evidence>
<dbReference type="Proteomes" id="UP000615755">
    <property type="component" value="Unassembled WGS sequence"/>
</dbReference>
<keyword evidence="2" id="KW-1185">Reference proteome</keyword>
<proteinExistence type="predicted"/>
<dbReference type="EMBL" id="AQGV01000015">
    <property type="protein sequence ID" value="MBE0370302.1"/>
    <property type="molecule type" value="Genomic_DNA"/>
</dbReference>
<protein>
    <recommendedName>
        <fullName evidence="3">Tail fiber protein</fullName>
    </recommendedName>
</protein>
<gene>
    <name evidence="1" type="ORF">PAUR_b0300</name>
</gene>
<evidence type="ECO:0008006" key="3">
    <source>
        <dbReference type="Google" id="ProtNLM"/>
    </source>
</evidence>
<comment type="caution">
    <text evidence="1">The sequence shown here is derived from an EMBL/GenBank/DDBJ whole genome shotgun (WGS) entry which is preliminary data.</text>
</comment>
<name>A0ABR9EH44_9GAMM</name>
<organism evidence="1 2">
    <name type="scientific">Pseudoalteromonas aurantia 208</name>
    <dbReference type="NCBI Taxonomy" id="1314867"/>
    <lineage>
        <taxon>Bacteria</taxon>
        <taxon>Pseudomonadati</taxon>
        <taxon>Pseudomonadota</taxon>
        <taxon>Gammaproteobacteria</taxon>
        <taxon>Alteromonadales</taxon>
        <taxon>Pseudoalteromonadaceae</taxon>
        <taxon>Pseudoalteromonas</taxon>
    </lineage>
</organism>
<accession>A0ABR9EH44</accession>
<dbReference type="SUPFAM" id="SSF88874">
    <property type="entry name" value="Receptor-binding domain of short tail fibre protein gp12"/>
    <property type="match status" value="1"/>
</dbReference>
<evidence type="ECO:0000313" key="2">
    <source>
        <dbReference type="Proteomes" id="UP000615755"/>
    </source>
</evidence>
<sequence length="166" mass="18278">MIDTVRTKLKRFFSAGAKPTGAQFAELIDHCMIGEDDGIRIDEHGNAELTDNLTVRGDLRVDGTVWLASRSSNTEASATNHSKGNAHSLPVGAIILWFGEGLPDGYALCDGLQGRPTMLYEHSVMNNKRMNNVRMDKVQVDKRSSAMETPAKTTALTDVKYIIKIR</sequence>